<feature type="compositionally biased region" description="Basic and acidic residues" evidence="1">
    <location>
        <begin position="234"/>
        <end position="254"/>
    </location>
</feature>
<dbReference type="InParanoid" id="D7G0J1"/>
<dbReference type="EMBL" id="FN649760">
    <property type="protein sequence ID" value="CBJ33020.1"/>
    <property type="molecule type" value="Genomic_DNA"/>
</dbReference>
<sequence length="264" mass="29303">MSRDPAQARKELDGLSEVFPLDDGDGSEDEGAADAEEDERRDAPKARWGTVDGCTPNERFFARMQGATPGERMTTAVITQAEKDKFDREVFQFLVSPEVRQQVAGHRRGTQSINFDAFAAKWNEDVGEIERNEVAGRLEVSGDANKKINRKAPFDLQSWWTESRKEVNTARTVEQNKDRLSAMYEKNRVRLSEPSTAERAAVGMTITGQTFSFPLVHNGRSTLPRPAPSATGGPEHDERDERGSEPAQKTREAAARQVLGGVVL</sequence>
<accession>D7G0J1</accession>
<protein>
    <submittedName>
        <fullName evidence="2">Uncharacterized protein</fullName>
    </submittedName>
</protein>
<dbReference type="Proteomes" id="UP000002630">
    <property type="component" value="Unassembled WGS sequence"/>
</dbReference>
<keyword evidence="3" id="KW-1185">Reference proteome</keyword>
<dbReference type="AlphaFoldDB" id="D7G0J1"/>
<feature type="region of interest" description="Disordered" evidence="1">
    <location>
        <begin position="1"/>
        <end position="54"/>
    </location>
</feature>
<evidence type="ECO:0000256" key="1">
    <source>
        <dbReference type="SAM" id="MobiDB-lite"/>
    </source>
</evidence>
<evidence type="ECO:0000313" key="3">
    <source>
        <dbReference type="Proteomes" id="UP000002630"/>
    </source>
</evidence>
<evidence type="ECO:0000313" key="2">
    <source>
        <dbReference type="EMBL" id="CBJ33020.1"/>
    </source>
</evidence>
<feature type="region of interest" description="Disordered" evidence="1">
    <location>
        <begin position="215"/>
        <end position="264"/>
    </location>
</feature>
<feature type="compositionally biased region" description="Acidic residues" evidence="1">
    <location>
        <begin position="20"/>
        <end position="37"/>
    </location>
</feature>
<reference evidence="2 3" key="1">
    <citation type="journal article" date="2010" name="Nature">
        <title>The Ectocarpus genome and the independent evolution of multicellularity in brown algae.</title>
        <authorList>
            <person name="Cock J.M."/>
            <person name="Sterck L."/>
            <person name="Rouze P."/>
            <person name="Scornet D."/>
            <person name="Allen A.E."/>
            <person name="Amoutzias G."/>
            <person name="Anthouard V."/>
            <person name="Artiguenave F."/>
            <person name="Aury J.M."/>
            <person name="Badger J.H."/>
            <person name="Beszteri B."/>
            <person name="Billiau K."/>
            <person name="Bonnet E."/>
            <person name="Bothwell J.H."/>
            <person name="Bowler C."/>
            <person name="Boyen C."/>
            <person name="Brownlee C."/>
            <person name="Carrano C.J."/>
            <person name="Charrier B."/>
            <person name="Cho G.Y."/>
            <person name="Coelho S.M."/>
            <person name="Collen J."/>
            <person name="Corre E."/>
            <person name="Da Silva C."/>
            <person name="Delage L."/>
            <person name="Delaroque N."/>
            <person name="Dittami S.M."/>
            <person name="Doulbeau S."/>
            <person name="Elias M."/>
            <person name="Farnham G."/>
            <person name="Gachon C.M."/>
            <person name="Gschloessl B."/>
            <person name="Heesch S."/>
            <person name="Jabbari K."/>
            <person name="Jubin C."/>
            <person name="Kawai H."/>
            <person name="Kimura K."/>
            <person name="Kloareg B."/>
            <person name="Kupper F.C."/>
            <person name="Lang D."/>
            <person name="Le Bail A."/>
            <person name="Leblanc C."/>
            <person name="Lerouge P."/>
            <person name="Lohr M."/>
            <person name="Lopez P.J."/>
            <person name="Martens C."/>
            <person name="Maumus F."/>
            <person name="Michel G."/>
            <person name="Miranda-Saavedra D."/>
            <person name="Morales J."/>
            <person name="Moreau H."/>
            <person name="Motomura T."/>
            <person name="Nagasato C."/>
            <person name="Napoli C.A."/>
            <person name="Nelson D.R."/>
            <person name="Nyvall-Collen P."/>
            <person name="Peters A.F."/>
            <person name="Pommier C."/>
            <person name="Potin P."/>
            <person name="Poulain J."/>
            <person name="Quesneville H."/>
            <person name="Read B."/>
            <person name="Rensing S.A."/>
            <person name="Ritter A."/>
            <person name="Rousvoal S."/>
            <person name="Samanta M."/>
            <person name="Samson G."/>
            <person name="Schroeder D.C."/>
            <person name="Segurens B."/>
            <person name="Strittmatter M."/>
            <person name="Tonon T."/>
            <person name="Tregear J.W."/>
            <person name="Valentin K."/>
            <person name="von Dassow P."/>
            <person name="Yamagishi T."/>
            <person name="Van de Peer Y."/>
            <person name="Wincker P."/>
        </authorList>
    </citation>
    <scope>NUCLEOTIDE SEQUENCE [LARGE SCALE GENOMIC DNA]</scope>
    <source>
        <strain evidence="3">Ec32 / CCAP1310/4</strain>
    </source>
</reference>
<feature type="compositionally biased region" description="Basic and acidic residues" evidence="1">
    <location>
        <begin position="1"/>
        <end position="13"/>
    </location>
</feature>
<proteinExistence type="predicted"/>
<gene>
    <name evidence="2" type="ORF">Esi_0404_0004</name>
</gene>
<organism evidence="2 3">
    <name type="scientific">Ectocarpus siliculosus</name>
    <name type="common">Brown alga</name>
    <name type="synonym">Conferva siliculosa</name>
    <dbReference type="NCBI Taxonomy" id="2880"/>
    <lineage>
        <taxon>Eukaryota</taxon>
        <taxon>Sar</taxon>
        <taxon>Stramenopiles</taxon>
        <taxon>Ochrophyta</taxon>
        <taxon>PX clade</taxon>
        <taxon>Phaeophyceae</taxon>
        <taxon>Ectocarpales</taxon>
        <taxon>Ectocarpaceae</taxon>
        <taxon>Ectocarpus</taxon>
    </lineage>
</organism>
<name>D7G0J1_ECTSI</name>